<proteinExistence type="predicted"/>
<evidence type="ECO:0000313" key="1">
    <source>
        <dbReference type="EMBL" id="DAD93104.1"/>
    </source>
</evidence>
<organism evidence="1">
    <name type="scientific">Siphoviridae sp. ctHEr2</name>
    <dbReference type="NCBI Taxonomy" id="2826229"/>
    <lineage>
        <taxon>Viruses</taxon>
        <taxon>Duplodnaviria</taxon>
        <taxon>Heunggongvirae</taxon>
        <taxon>Uroviricota</taxon>
        <taxon>Caudoviricetes</taxon>
    </lineage>
</organism>
<protein>
    <submittedName>
        <fullName evidence="1">Uncharacterized protein</fullName>
    </submittedName>
</protein>
<dbReference type="EMBL" id="BK015152">
    <property type="protein sequence ID" value="DAD93104.1"/>
    <property type="molecule type" value="Genomic_DNA"/>
</dbReference>
<name>A0A8S5NFX5_9CAUD</name>
<sequence length="64" mass="6650">MNALALTLKLGASITFSAATANLLCARTPLGKVLATAGGICLGLAAQPYIEDGIDRFLETWNRA</sequence>
<reference evidence="1" key="1">
    <citation type="journal article" date="2021" name="Proc. Natl. Acad. Sci. U.S.A.">
        <title>A Catalog of Tens of Thousands of Viruses from Human Metagenomes Reveals Hidden Associations with Chronic Diseases.</title>
        <authorList>
            <person name="Tisza M.J."/>
            <person name="Buck C.B."/>
        </authorList>
    </citation>
    <scope>NUCLEOTIDE SEQUENCE</scope>
    <source>
        <strain evidence="1">CtHEr2</strain>
    </source>
</reference>
<accession>A0A8S5NFX5</accession>